<accession>A0A6A5A744</accession>
<dbReference type="EMBL" id="VJMI01014398">
    <property type="protein sequence ID" value="KAF0742956.1"/>
    <property type="molecule type" value="Genomic_DNA"/>
</dbReference>
<evidence type="ECO:0000313" key="2">
    <source>
        <dbReference type="Proteomes" id="UP000469452"/>
    </source>
</evidence>
<proteinExistence type="predicted"/>
<protein>
    <recommendedName>
        <fullName evidence="3">Integrase zinc-binding domain-containing protein</fullName>
    </recommendedName>
</protein>
<dbReference type="AlphaFoldDB" id="A0A6A5A744"/>
<sequence length="156" mass="17114">MCGATCSAAGAPPKLKCQRSPSGASWPWCRPCSNPTSTVPALPTLSRPNKWPRRGERPRVAWNEDKNLFLDKEDHIWIPPSVTDLQQRVCIIALQGAAGNRRIEATTKVVRDVFAWSTLENDVNTFAPACIHFLSADGSVVPRQLGSALHTEKPKS</sequence>
<gene>
    <name evidence="1" type="ORF">AaE_008577</name>
</gene>
<dbReference type="Proteomes" id="UP000469452">
    <property type="component" value="Unassembled WGS sequence"/>
</dbReference>
<organism evidence="1 2">
    <name type="scientific">Aphanomyces astaci</name>
    <name type="common">Crayfish plague agent</name>
    <dbReference type="NCBI Taxonomy" id="112090"/>
    <lineage>
        <taxon>Eukaryota</taxon>
        <taxon>Sar</taxon>
        <taxon>Stramenopiles</taxon>
        <taxon>Oomycota</taxon>
        <taxon>Saprolegniomycetes</taxon>
        <taxon>Saprolegniales</taxon>
        <taxon>Verrucalvaceae</taxon>
        <taxon>Aphanomyces</taxon>
    </lineage>
</organism>
<evidence type="ECO:0008006" key="3">
    <source>
        <dbReference type="Google" id="ProtNLM"/>
    </source>
</evidence>
<reference evidence="1 2" key="1">
    <citation type="submission" date="2019-06" db="EMBL/GenBank/DDBJ databases">
        <title>Genomics analysis of Aphanomyces spp. identifies a new class of oomycete effector associated with host adaptation.</title>
        <authorList>
            <person name="Gaulin E."/>
        </authorList>
    </citation>
    <scope>NUCLEOTIDE SEQUENCE [LARGE SCALE GENOMIC DNA]</scope>
    <source>
        <strain evidence="1 2">E</strain>
    </source>
</reference>
<comment type="caution">
    <text evidence="1">The sequence shown here is derived from an EMBL/GenBank/DDBJ whole genome shotgun (WGS) entry which is preliminary data.</text>
</comment>
<name>A0A6A5A744_APHAT</name>
<dbReference type="VEuPathDB" id="FungiDB:H257_11397"/>
<evidence type="ECO:0000313" key="1">
    <source>
        <dbReference type="EMBL" id="KAF0742956.1"/>
    </source>
</evidence>